<reference evidence="1 2" key="1">
    <citation type="submission" date="2018-02" db="EMBL/GenBank/DDBJ databases">
        <title>A novel lanthanide dependent methylotroph, Methylotenera sp. La3113.</title>
        <authorList>
            <person name="Lv H."/>
            <person name="Tani A."/>
        </authorList>
    </citation>
    <scope>NUCLEOTIDE SEQUENCE [LARGE SCALE GENOMIC DNA]</scope>
    <source>
        <strain evidence="1 2">La3113</strain>
    </source>
</reference>
<keyword evidence="2" id="KW-1185">Reference proteome</keyword>
<organism evidence="1 2">
    <name type="scientific">Methylotenera oryzisoli</name>
    <dbReference type="NCBI Taxonomy" id="2080758"/>
    <lineage>
        <taxon>Bacteria</taxon>
        <taxon>Pseudomonadati</taxon>
        <taxon>Pseudomonadota</taxon>
        <taxon>Betaproteobacteria</taxon>
        <taxon>Nitrosomonadales</taxon>
        <taxon>Methylophilaceae</taxon>
        <taxon>Methylotenera</taxon>
    </lineage>
</organism>
<protein>
    <submittedName>
        <fullName evidence="1">Uncharacterized protein</fullName>
    </submittedName>
</protein>
<dbReference type="Proteomes" id="UP000297706">
    <property type="component" value="Unassembled WGS sequence"/>
</dbReference>
<evidence type="ECO:0000313" key="2">
    <source>
        <dbReference type="Proteomes" id="UP000297706"/>
    </source>
</evidence>
<name>A0A4Y9VRA5_9PROT</name>
<proteinExistence type="predicted"/>
<dbReference type="EMBL" id="PQVH01000012">
    <property type="protein sequence ID" value="TFW70676.1"/>
    <property type="molecule type" value="Genomic_DNA"/>
</dbReference>
<accession>A0A4Y9VRA5</accession>
<gene>
    <name evidence="1" type="ORF">C3Y98_10230</name>
</gene>
<evidence type="ECO:0000313" key="1">
    <source>
        <dbReference type="EMBL" id="TFW70676.1"/>
    </source>
</evidence>
<comment type="caution">
    <text evidence="1">The sequence shown here is derived from an EMBL/GenBank/DDBJ whole genome shotgun (WGS) entry which is preliminary data.</text>
</comment>
<sequence length="67" mass="7521">MAALSGSKLEHHEFKTKASFRLSFLLGQKDAFFISVVMFLNLAKTQFEVVMARDGMTKHLVQGNCIT</sequence>
<dbReference type="AlphaFoldDB" id="A0A4Y9VRA5"/>